<dbReference type="RefSeq" id="WP_110704060.1">
    <property type="nucleotide sequence ID" value="NZ_CP151184.1"/>
</dbReference>
<dbReference type="Pfam" id="PF01909">
    <property type="entry name" value="NTP_transf_2"/>
    <property type="match status" value="1"/>
</dbReference>
<dbReference type="Proteomes" id="UP000247620">
    <property type="component" value="Unassembled WGS sequence"/>
</dbReference>
<organism evidence="10 11">
    <name type="scientific">Pseudomonas soli</name>
    <dbReference type="NCBI Taxonomy" id="1306993"/>
    <lineage>
        <taxon>Bacteria</taxon>
        <taxon>Pseudomonadati</taxon>
        <taxon>Pseudomonadota</taxon>
        <taxon>Gammaproteobacteria</taxon>
        <taxon>Pseudomonadales</taxon>
        <taxon>Pseudomonadaceae</taxon>
        <taxon>Pseudomonas</taxon>
    </lineage>
</organism>
<evidence type="ECO:0000256" key="3">
    <source>
        <dbReference type="ARBA" id="ARBA00035126"/>
    </source>
</evidence>
<comment type="catalytic activity">
    <reaction evidence="5 7">
        <text>spectinomycin + ATP = 9-O-adenylylspectinomycin + diphosphate</text>
        <dbReference type="Rhea" id="RHEA:63228"/>
        <dbReference type="ChEBI" id="CHEBI:30616"/>
        <dbReference type="ChEBI" id="CHEBI:33019"/>
        <dbReference type="ChEBI" id="CHEBI:146260"/>
        <dbReference type="ChEBI" id="CHEBI:146261"/>
    </reaction>
</comment>
<evidence type="ECO:0000259" key="8">
    <source>
        <dbReference type="Pfam" id="PF01909"/>
    </source>
</evidence>
<evidence type="ECO:0000313" key="10">
    <source>
        <dbReference type="EMBL" id="PYB74754.1"/>
    </source>
</evidence>
<evidence type="ECO:0000256" key="4">
    <source>
        <dbReference type="ARBA" id="ARBA00035252"/>
    </source>
</evidence>
<evidence type="ECO:0000256" key="2">
    <source>
        <dbReference type="ARBA" id="ARBA00023251"/>
    </source>
</evidence>
<evidence type="ECO:0000313" key="11">
    <source>
        <dbReference type="Proteomes" id="UP000247620"/>
    </source>
</evidence>
<feature type="domain" description="Polymerase nucleotidyl transferase" evidence="8">
    <location>
        <begin position="21"/>
        <end position="51"/>
    </location>
</feature>
<keyword evidence="7" id="KW-0547">Nucleotide-binding</keyword>
<keyword evidence="1 7" id="KW-0808">Transferase</keyword>
<dbReference type="PIRSF" id="PIRSF000819">
    <property type="entry name" value="Streptomycin_3-adenylyltransf"/>
    <property type="match status" value="1"/>
</dbReference>
<protein>
    <recommendedName>
        <fullName evidence="4 7">Aminoglycoside (3'') (9) adenylyltransferase</fullName>
        <ecNumber evidence="3 7">2.7.7.47</ecNumber>
    </recommendedName>
</protein>
<evidence type="ECO:0000259" key="9">
    <source>
        <dbReference type="Pfam" id="PF13427"/>
    </source>
</evidence>
<gene>
    <name evidence="10" type="ORF">DMX07_23975</name>
</gene>
<evidence type="ECO:0000256" key="5">
    <source>
        <dbReference type="ARBA" id="ARBA00047831"/>
    </source>
</evidence>
<sequence>MIDAQLHATQEVLTRHLGEHLLSIHLYGSAVAGGLKPESDLDLLVTVASPLAPEARHALMLDLLDVSAPPGSRPDLRALEVTLLVHDEIHPWRYPARRELQFGEWLRTPLLAGEVEPAQVDPDLAILLTKARQHSIGLLGPSAVQWFDPIPQEDLVRALRDTLAQWNSPDDWTGDERTVVLALARIWYSLETGDIAAKDVAADWLLPRLPQTYRQVLANARAAYLGEAAEQLAAWPEQVAAYVYYCKAQMPA</sequence>
<dbReference type="InterPro" id="IPR043519">
    <property type="entry name" value="NT_sf"/>
</dbReference>
<dbReference type="SUPFAM" id="SSF81301">
    <property type="entry name" value="Nucleotidyltransferase"/>
    <property type="match status" value="1"/>
</dbReference>
<dbReference type="InterPro" id="IPR024172">
    <property type="entry name" value="AadA/Aad9"/>
</dbReference>
<keyword evidence="7" id="KW-0067">ATP-binding</keyword>
<comment type="catalytic activity">
    <reaction evidence="6 7">
        <text>streptomycin + ATP = 3''-O-adenylylstreptomycin + diphosphate</text>
        <dbReference type="Rhea" id="RHEA:20245"/>
        <dbReference type="ChEBI" id="CHEBI:30616"/>
        <dbReference type="ChEBI" id="CHEBI:33019"/>
        <dbReference type="ChEBI" id="CHEBI:58007"/>
        <dbReference type="ChEBI" id="CHEBI:58605"/>
        <dbReference type="EC" id="2.7.7.47"/>
    </reaction>
</comment>
<dbReference type="GO" id="GO:0046677">
    <property type="term" value="P:response to antibiotic"/>
    <property type="evidence" value="ECO:0007669"/>
    <property type="project" value="UniProtKB-KW"/>
</dbReference>
<accession>A0A2V4HK98</accession>
<dbReference type="AlphaFoldDB" id="A0A2V4HK98"/>
<dbReference type="InterPro" id="IPR002934">
    <property type="entry name" value="Polymerase_NTP_transf_dom"/>
</dbReference>
<comment type="caution">
    <text evidence="10">The sequence shown here is derived from an EMBL/GenBank/DDBJ whole genome shotgun (WGS) entry which is preliminary data.</text>
</comment>
<dbReference type="GO" id="GO:0070566">
    <property type="term" value="F:adenylyltransferase activity"/>
    <property type="evidence" value="ECO:0007669"/>
    <property type="project" value="InterPro"/>
</dbReference>
<dbReference type="EC" id="2.7.7.47" evidence="3 7"/>
<dbReference type="NCBIfam" id="NF010309">
    <property type="entry name" value="PRK13746.1"/>
    <property type="match status" value="1"/>
</dbReference>
<proteinExistence type="predicted"/>
<dbReference type="CDD" id="cd05403">
    <property type="entry name" value="NT_KNTase_like"/>
    <property type="match status" value="1"/>
</dbReference>
<keyword evidence="7" id="KW-0548">Nucleotidyltransferase</keyword>
<dbReference type="Pfam" id="PF13427">
    <property type="entry name" value="AadA_C"/>
    <property type="match status" value="1"/>
</dbReference>
<evidence type="ECO:0000256" key="1">
    <source>
        <dbReference type="ARBA" id="ARBA00022679"/>
    </source>
</evidence>
<dbReference type="Gene3D" id="3.30.460.10">
    <property type="entry name" value="Beta Polymerase, domain 2"/>
    <property type="match status" value="1"/>
</dbReference>
<name>A0A2V4HK98_9PSED</name>
<dbReference type="GO" id="GO:0005524">
    <property type="term" value="F:ATP binding"/>
    <property type="evidence" value="ECO:0007669"/>
    <property type="project" value="UniProtKB-KW"/>
</dbReference>
<dbReference type="InterPro" id="IPR025184">
    <property type="entry name" value="AadA_C"/>
</dbReference>
<evidence type="ECO:0000256" key="7">
    <source>
        <dbReference type="PIRNR" id="PIRNR000819"/>
    </source>
</evidence>
<evidence type="ECO:0000256" key="6">
    <source>
        <dbReference type="ARBA" id="ARBA00048566"/>
    </source>
</evidence>
<keyword evidence="2 7" id="KW-0046">Antibiotic resistance</keyword>
<dbReference type="GO" id="GO:0009012">
    <property type="term" value="F:aminoglycoside 3''-adenylyltransferase activity"/>
    <property type="evidence" value="ECO:0007669"/>
    <property type="project" value="UniProtKB-EC"/>
</dbReference>
<feature type="domain" description="Adenylyltransferase AadA C-terminal" evidence="9">
    <location>
        <begin position="147"/>
        <end position="248"/>
    </location>
</feature>
<reference evidence="10 11" key="1">
    <citation type="submission" date="2018-06" db="EMBL/GenBank/DDBJ databases">
        <title>Pseudomonas diversity within urban Lake Michigan freshwaters.</title>
        <authorList>
            <person name="Batrich M."/>
            <person name="Hatzopoulos T."/>
            <person name="Putonti C."/>
        </authorList>
    </citation>
    <scope>NUCLEOTIDE SEQUENCE [LARGE SCALE GENOMIC DNA]</scope>
    <source>
        <strain evidence="10 11">LBp-160603</strain>
    </source>
</reference>
<dbReference type="EMBL" id="QJRO01000027">
    <property type="protein sequence ID" value="PYB74754.1"/>
    <property type="molecule type" value="Genomic_DNA"/>
</dbReference>